<name>A0A1I0LV74_9ACTN</name>
<dbReference type="AlphaFoldDB" id="A0A1I0LV74"/>
<evidence type="ECO:0000313" key="1">
    <source>
        <dbReference type="EMBL" id="SEU46368.1"/>
    </source>
</evidence>
<gene>
    <name evidence="1" type="ORF">SAMN05421811_12713</name>
</gene>
<evidence type="ECO:0000313" key="2">
    <source>
        <dbReference type="Proteomes" id="UP000199361"/>
    </source>
</evidence>
<dbReference type="InterPro" id="IPR006764">
    <property type="entry name" value="SAM_dep_MeTrfase_SAV2177_type"/>
</dbReference>
<dbReference type="Proteomes" id="UP000199361">
    <property type="component" value="Unassembled WGS sequence"/>
</dbReference>
<reference evidence="1 2" key="1">
    <citation type="submission" date="2016-10" db="EMBL/GenBank/DDBJ databases">
        <authorList>
            <person name="de Groot N.N."/>
        </authorList>
    </citation>
    <scope>NUCLEOTIDE SEQUENCE [LARGE SCALE GENOMIC DNA]</scope>
    <source>
        <strain evidence="1 2">CGMCC 4.5598</strain>
    </source>
</reference>
<dbReference type="Gene3D" id="3.40.50.150">
    <property type="entry name" value="Vaccinia Virus protein VP39"/>
    <property type="match status" value="1"/>
</dbReference>
<dbReference type="SUPFAM" id="SSF53335">
    <property type="entry name" value="S-adenosyl-L-methionine-dependent methyltransferases"/>
    <property type="match status" value="1"/>
</dbReference>
<dbReference type="Pfam" id="PF04672">
    <property type="entry name" value="Methyltransf_19"/>
    <property type="match status" value="1"/>
</dbReference>
<proteinExistence type="predicted"/>
<accession>A0A1I0LV74</accession>
<dbReference type="RefSeq" id="WP_091094136.1">
    <property type="nucleotide sequence ID" value="NZ_FOHX01000027.1"/>
</dbReference>
<dbReference type="GO" id="GO:0008168">
    <property type="term" value="F:methyltransferase activity"/>
    <property type="evidence" value="ECO:0007669"/>
    <property type="project" value="UniProtKB-KW"/>
</dbReference>
<dbReference type="GO" id="GO:0032259">
    <property type="term" value="P:methylation"/>
    <property type="evidence" value="ECO:0007669"/>
    <property type="project" value="UniProtKB-KW"/>
</dbReference>
<dbReference type="EMBL" id="FOHX01000027">
    <property type="protein sequence ID" value="SEU46368.1"/>
    <property type="molecule type" value="Genomic_DNA"/>
</dbReference>
<keyword evidence="2" id="KW-1185">Reference proteome</keyword>
<dbReference type="CDD" id="cd02440">
    <property type="entry name" value="AdoMet_MTases"/>
    <property type="match status" value="1"/>
</dbReference>
<dbReference type="InterPro" id="IPR029063">
    <property type="entry name" value="SAM-dependent_MTases_sf"/>
</dbReference>
<protein>
    <submittedName>
        <fullName evidence="1">O-Methyltransferase involved in polyketide biosynthesis</fullName>
    </submittedName>
</protein>
<dbReference type="PIRSF" id="PIRSF017393">
    <property type="entry name" value="MTase_SAV2177"/>
    <property type="match status" value="1"/>
</dbReference>
<dbReference type="OrthoDB" id="4073278at2"/>
<sequence>MNGSLDWRAVDPDVPNAARMYNYFLGGKDHFPADVAAARKVQTLEPVVVEASRENRHFLRRAVTFLTEQGIRQFLDIGAGLPSQGNVHEISPEARVVYVDNDPVVIAHGRALMAGHKGELVRVLLGDAREPHAILTDPQVAGFLDFSQPLALLMVGLLHFVPDRQNADQVVATLTAALGPGSYVVISHGTGEKHDRQNAAAIGQVYESAMPYQMRTRAEIERFFTGLDLVEPGLVPVTDWRPDGITEGVPGDRLGLLAGVGRVR</sequence>
<keyword evidence="1" id="KW-0808">Transferase</keyword>
<dbReference type="STRING" id="568860.SAMN05421811_12713"/>
<keyword evidence="1" id="KW-0489">Methyltransferase</keyword>
<organism evidence="1 2">
    <name type="scientific">Nonomuraea wenchangensis</name>
    <dbReference type="NCBI Taxonomy" id="568860"/>
    <lineage>
        <taxon>Bacteria</taxon>
        <taxon>Bacillati</taxon>
        <taxon>Actinomycetota</taxon>
        <taxon>Actinomycetes</taxon>
        <taxon>Streptosporangiales</taxon>
        <taxon>Streptosporangiaceae</taxon>
        <taxon>Nonomuraea</taxon>
    </lineage>
</organism>